<comment type="subcellular location">
    <subcellularLocation>
        <location evidence="1">Membrane</location>
        <topology evidence="1">Multi-pass membrane protein</topology>
    </subcellularLocation>
</comment>
<keyword evidence="3 5" id="KW-1133">Transmembrane helix</keyword>
<comment type="caution">
    <text evidence="7">The sequence shown here is derived from an EMBL/GenBank/DDBJ whole genome shotgun (WGS) entry which is preliminary data.</text>
</comment>
<feature type="transmembrane region" description="Helical" evidence="5">
    <location>
        <begin position="208"/>
        <end position="228"/>
    </location>
</feature>
<feature type="transmembrane region" description="Helical" evidence="5">
    <location>
        <begin position="416"/>
        <end position="437"/>
    </location>
</feature>
<feature type="domain" description="Major facilitator superfamily (MFS) profile" evidence="6">
    <location>
        <begin position="26"/>
        <end position="501"/>
    </location>
</feature>
<protein>
    <submittedName>
        <fullName evidence="7">MFS transporter</fullName>
    </submittedName>
</protein>
<feature type="transmembrane region" description="Helical" evidence="5">
    <location>
        <begin position="60"/>
        <end position="79"/>
    </location>
</feature>
<dbReference type="PROSITE" id="PS00217">
    <property type="entry name" value="SUGAR_TRANSPORT_2"/>
    <property type="match status" value="1"/>
</dbReference>
<dbReference type="Gene3D" id="1.20.1720.10">
    <property type="entry name" value="Multidrug resistance protein D"/>
    <property type="match status" value="1"/>
</dbReference>
<keyword evidence="2 5" id="KW-0812">Transmembrane</keyword>
<evidence type="ECO:0000256" key="5">
    <source>
        <dbReference type="SAM" id="Phobius"/>
    </source>
</evidence>
<sequence>MSKPDASFPHEEDAVQRNSRQNFLAIFPSIVLPMFLAVVDQTIVATALPAIATSLGEVDRLSWVVVSYLVSTTIAAPVYGRLGDVFGRRRLMFVALAIFMVASILCALSTDIIMLTAARILQGAGGGGLMTLSQALVGEAIPPRDRARYQGYLATVAVTSSALGPVAGGFLTEHFGWQSVFLVNIPIGIGAVFMTMRLPDRTGTGEPFRFDTLGLIFFAAFIASTLIMLEEAQQLASGKFLAPVALAVLALTAVVLLVRREKRAPSPLLSIPLMKHPAIWRCDGLAACHGAALVALITFLPLYYRMVHGATAAETGLLLLPMTIGIGVGSLTTGRIVGRTGQTAIYPSVGLALVSLGILGAAILSPELGAVTLSWSFGLIAVCMGTVMGVVQLTVQLASGREQLGAGAATVQFSRSLGAAVGTALVGTVLFATMTHANPEAGQAFGRVLQGGPQALDSLAAAQRAAITEGLDAAFRNAFLCIAGFACLATGLAWTLPIRRI</sequence>
<feature type="transmembrane region" description="Helical" evidence="5">
    <location>
        <begin position="316"/>
        <end position="337"/>
    </location>
</feature>
<feature type="transmembrane region" description="Helical" evidence="5">
    <location>
        <begin position="23"/>
        <end position="48"/>
    </location>
</feature>
<dbReference type="PROSITE" id="PS50850">
    <property type="entry name" value="MFS"/>
    <property type="match status" value="1"/>
</dbReference>
<feature type="transmembrane region" description="Helical" evidence="5">
    <location>
        <begin position="278"/>
        <end position="304"/>
    </location>
</feature>
<evidence type="ECO:0000313" key="7">
    <source>
        <dbReference type="EMBL" id="MBP0614224.1"/>
    </source>
</evidence>
<dbReference type="InterPro" id="IPR020846">
    <property type="entry name" value="MFS_dom"/>
</dbReference>
<feature type="transmembrane region" description="Helical" evidence="5">
    <location>
        <begin position="375"/>
        <end position="395"/>
    </location>
</feature>
<feature type="transmembrane region" description="Helical" evidence="5">
    <location>
        <begin position="91"/>
        <end position="114"/>
    </location>
</feature>
<dbReference type="SUPFAM" id="SSF103473">
    <property type="entry name" value="MFS general substrate transporter"/>
    <property type="match status" value="1"/>
</dbReference>
<dbReference type="Pfam" id="PF07690">
    <property type="entry name" value="MFS_1"/>
    <property type="match status" value="1"/>
</dbReference>
<feature type="transmembrane region" description="Helical" evidence="5">
    <location>
        <begin position="240"/>
        <end position="258"/>
    </location>
</feature>
<evidence type="ECO:0000256" key="1">
    <source>
        <dbReference type="ARBA" id="ARBA00004141"/>
    </source>
</evidence>
<keyword evidence="4 5" id="KW-0472">Membrane</keyword>
<feature type="transmembrane region" description="Helical" evidence="5">
    <location>
        <begin position="120"/>
        <end position="137"/>
    </location>
</feature>
<dbReference type="PRINTS" id="PR01036">
    <property type="entry name" value="TCRTETB"/>
</dbReference>
<organism evidence="7 8">
    <name type="scientific">Jiella mangrovi</name>
    <dbReference type="NCBI Taxonomy" id="2821407"/>
    <lineage>
        <taxon>Bacteria</taxon>
        <taxon>Pseudomonadati</taxon>
        <taxon>Pseudomonadota</taxon>
        <taxon>Alphaproteobacteria</taxon>
        <taxon>Hyphomicrobiales</taxon>
        <taxon>Aurantimonadaceae</taxon>
        <taxon>Jiella</taxon>
    </lineage>
</organism>
<evidence type="ECO:0000259" key="6">
    <source>
        <dbReference type="PROSITE" id="PS50850"/>
    </source>
</evidence>
<dbReference type="InterPro" id="IPR011701">
    <property type="entry name" value="MFS"/>
</dbReference>
<evidence type="ECO:0000313" key="8">
    <source>
        <dbReference type="Proteomes" id="UP000678276"/>
    </source>
</evidence>
<dbReference type="PANTHER" id="PTHR23501">
    <property type="entry name" value="MAJOR FACILITATOR SUPERFAMILY"/>
    <property type="match status" value="1"/>
</dbReference>
<gene>
    <name evidence="7" type="ORF">J6595_01290</name>
</gene>
<accession>A0ABS4BDT6</accession>
<feature type="transmembrane region" description="Helical" evidence="5">
    <location>
        <begin position="177"/>
        <end position="196"/>
    </location>
</feature>
<feature type="transmembrane region" description="Helical" evidence="5">
    <location>
        <begin position="344"/>
        <end position="363"/>
    </location>
</feature>
<feature type="transmembrane region" description="Helical" evidence="5">
    <location>
        <begin position="149"/>
        <end position="171"/>
    </location>
</feature>
<name>A0ABS4BDT6_9HYPH</name>
<dbReference type="EMBL" id="JAGJCF010000001">
    <property type="protein sequence ID" value="MBP0614224.1"/>
    <property type="molecule type" value="Genomic_DNA"/>
</dbReference>
<dbReference type="InterPro" id="IPR036259">
    <property type="entry name" value="MFS_trans_sf"/>
</dbReference>
<feature type="transmembrane region" description="Helical" evidence="5">
    <location>
        <begin position="477"/>
        <end position="496"/>
    </location>
</feature>
<dbReference type="Proteomes" id="UP000678276">
    <property type="component" value="Unassembled WGS sequence"/>
</dbReference>
<keyword evidence="8" id="KW-1185">Reference proteome</keyword>
<proteinExistence type="predicted"/>
<evidence type="ECO:0000256" key="3">
    <source>
        <dbReference type="ARBA" id="ARBA00022989"/>
    </source>
</evidence>
<dbReference type="InterPro" id="IPR005829">
    <property type="entry name" value="Sugar_transporter_CS"/>
</dbReference>
<dbReference type="PANTHER" id="PTHR23501:SF197">
    <property type="entry name" value="COMD"/>
    <property type="match status" value="1"/>
</dbReference>
<evidence type="ECO:0000256" key="2">
    <source>
        <dbReference type="ARBA" id="ARBA00022692"/>
    </source>
</evidence>
<dbReference type="Gene3D" id="1.20.1250.20">
    <property type="entry name" value="MFS general substrate transporter like domains"/>
    <property type="match status" value="1"/>
</dbReference>
<evidence type="ECO:0000256" key="4">
    <source>
        <dbReference type="ARBA" id="ARBA00023136"/>
    </source>
</evidence>
<reference evidence="7 8" key="1">
    <citation type="submission" date="2021-04" db="EMBL/GenBank/DDBJ databases">
        <title>Whole genome sequence of Jiella sp. KSK16Y-1.</title>
        <authorList>
            <person name="Tuo L."/>
        </authorList>
    </citation>
    <scope>NUCLEOTIDE SEQUENCE [LARGE SCALE GENOMIC DNA]</scope>
    <source>
        <strain evidence="7 8">KSK16Y-1</strain>
    </source>
</reference>